<dbReference type="SUPFAM" id="SSF54427">
    <property type="entry name" value="NTF2-like"/>
    <property type="match status" value="1"/>
</dbReference>
<evidence type="ECO:0000313" key="1">
    <source>
        <dbReference type="EMBL" id="SCB20560.1"/>
    </source>
</evidence>
<dbReference type="Pfam" id="PF12893">
    <property type="entry name" value="Lumazine_bd_2"/>
    <property type="match status" value="1"/>
</dbReference>
<reference evidence="2" key="1">
    <citation type="submission" date="2016-08" db="EMBL/GenBank/DDBJ databases">
        <authorList>
            <person name="Varghese N."/>
            <person name="Submissions Spin"/>
        </authorList>
    </citation>
    <scope>NUCLEOTIDE SEQUENCE [LARGE SCALE GENOMIC DNA]</scope>
    <source>
        <strain evidence="2">HAMBI 2975</strain>
    </source>
</reference>
<keyword evidence="2" id="KW-1185">Reference proteome</keyword>
<name>A0A1C3UYJ7_9HYPH</name>
<gene>
    <name evidence="1" type="ORF">GA0061103_2877</name>
</gene>
<dbReference type="AlphaFoldDB" id="A0A1C3UYJ7"/>
<organism evidence="1 2">
    <name type="scientific">Rhizobium multihospitium</name>
    <dbReference type="NCBI Taxonomy" id="410764"/>
    <lineage>
        <taxon>Bacteria</taxon>
        <taxon>Pseudomonadati</taxon>
        <taxon>Pseudomonadota</taxon>
        <taxon>Alphaproteobacteria</taxon>
        <taxon>Hyphomicrobiales</taxon>
        <taxon>Rhizobiaceae</taxon>
        <taxon>Rhizobium/Agrobacterium group</taxon>
        <taxon>Rhizobium</taxon>
    </lineage>
</organism>
<dbReference type="Proteomes" id="UP000199101">
    <property type="component" value="Unassembled WGS sequence"/>
</dbReference>
<dbReference type="RefSeq" id="WP_245304713.1">
    <property type="nucleotide sequence ID" value="NZ_FMAG01000002.1"/>
</dbReference>
<dbReference type="InterPro" id="IPR039437">
    <property type="entry name" value="FrzH/put_lumazine-bd"/>
</dbReference>
<dbReference type="InterPro" id="IPR032710">
    <property type="entry name" value="NTF2-like_dom_sf"/>
</dbReference>
<sequence>MTQQDTLPMGNIDNLVALAKTYFDAAYTMDADKFATIFDPAALVTRRGDGNSVVVTPIAAWLDAVRKLTSPQDAGSLRTDQILSIAITRDMALLKLRLRIPPREVTDLLSCFHLDGRWQIVQKVFAAEILT</sequence>
<dbReference type="STRING" id="410764.GA0061103_2877"/>
<evidence type="ECO:0000313" key="2">
    <source>
        <dbReference type="Proteomes" id="UP000199101"/>
    </source>
</evidence>
<dbReference type="EMBL" id="FMAG01000002">
    <property type="protein sequence ID" value="SCB20560.1"/>
    <property type="molecule type" value="Genomic_DNA"/>
</dbReference>
<dbReference type="Gene3D" id="3.10.450.50">
    <property type="match status" value="1"/>
</dbReference>
<protein>
    <submittedName>
        <fullName evidence="1">Putative lumazine-binding</fullName>
    </submittedName>
</protein>
<accession>A0A1C3UYJ7</accession>
<proteinExistence type="predicted"/>